<evidence type="ECO:0000256" key="1">
    <source>
        <dbReference type="ARBA" id="ARBA00006484"/>
    </source>
</evidence>
<feature type="region of interest" description="Disordered" evidence="3">
    <location>
        <begin position="1"/>
        <end position="31"/>
    </location>
</feature>
<accession>A0A6J4TN34</accession>
<proteinExistence type="inferred from homology"/>
<gene>
    <name evidence="4" type="ORF">AVDCRST_MAG85-3389</name>
</gene>
<sequence length="113" mass="12238">MPGGIWTPLQRHWSAEKRAAAEQQARRAEQAGAFRMKTPEQGAATSVFLAASPQVAGIGGRYFEDCNEAEVVDQLQGIHGVMRHALDPDDARRLWDVSERLVTAARSAAPAAV</sequence>
<evidence type="ECO:0000256" key="2">
    <source>
        <dbReference type="ARBA" id="ARBA00023002"/>
    </source>
</evidence>
<reference evidence="4" key="1">
    <citation type="submission" date="2020-02" db="EMBL/GenBank/DDBJ databases">
        <authorList>
            <person name="Meier V. D."/>
        </authorList>
    </citation>
    <scope>NUCLEOTIDE SEQUENCE</scope>
    <source>
        <strain evidence="4">AVDCRST_MAG85</strain>
    </source>
</reference>
<comment type="similarity">
    <text evidence="1">Belongs to the short-chain dehydrogenases/reductases (SDR) family.</text>
</comment>
<dbReference type="Gene3D" id="3.40.50.720">
    <property type="entry name" value="NAD(P)-binding Rossmann-like Domain"/>
    <property type="match status" value="1"/>
</dbReference>
<evidence type="ECO:0000256" key="3">
    <source>
        <dbReference type="SAM" id="MobiDB-lite"/>
    </source>
</evidence>
<dbReference type="AlphaFoldDB" id="A0A6J4TN34"/>
<keyword evidence="2" id="KW-0560">Oxidoreductase</keyword>
<dbReference type="PANTHER" id="PTHR24320">
    <property type="entry name" value="RETINOL DEHYDROGENASE"/>
    <property type="match status" value="1"/>
</dbReference>
<evidence type="ECO:0000313" key="4">
    <source>
        <dbReference type="EMBL" id="CAA9527643.1"/>
    </source>
</evidence>
<organism evidence="4">
    <name type="scientific">uncultured Solirubrobacteraceae bacterium</name>
    <dbReference type="NCBI Taxonomy" id="1162706"/>
    <lineage>
        <taxon>Bacteria</taxon>
        <taxon>Bacillati</taxon>
        <taxon>Actinomycetota</taxon>
        <taxon>Thermoleophilia</taxon>
        <taxon>Solirubrobacterales</taxon>
        <taxon>Solirubrobacteraceae</taxon>
        <taxon>environmental samples</taxon>
    </lineage>
</organism>
<dbReference type="EMBL" id="CADCVT010000373">
    <property type="protein sequence ID" value="CAA9527643.1"/>
    <property type="molecule type" value="Genomic_DNA"/>
</dbReference>
<feature type="compositionally biased region" description="Basic and acidic residues" evidence="3">
    <location>
        <begin position="13"/>
        <end position="29"/>
    </location>
</feature>
<protein>
    <submittedName>
        <fullName evidence="4">Short-chain dehydrogenase/reductase SDR</fullName>
    </submittedName>
</protein>
<name>A0A6J4TN34_9ACTN</name>
<dbReference type="PANTHER" id="PTHR24320:SF148">
    <property type="entry name" value="NAD(P)-BINDING ROSSMANN-FOLD SUPERFAMILY PROTEIN"/>
    <property type="match status" value="1"/>
</dbReference>
<dbReference type="GO" id="GO:0016491">
    <property type="term" value="F:oxidoreductase activity"/>
    <property type="evidence" value="ECO:0007669"/>
    <property type="project" value="UniProtKB-KW"/>
</dbReference>